<evidence type="ECO:0000313" key="2">
    <source>
        <dbReference type="EMBL" id="SHE85617.1"/>
    </source>
</evidence>
<evidence type="ECO:0000313" key="3">
    <source>
        <dbReference type="Proteomes" id="UP000184476"/>
    </source>
</evidence>
<organism evidence="2 3">
    <name type="scientific">Seinonella peptonophila</name>
    <dbReference type="NCBI Taxonomy" id="112248"/>
    <lineage>
        <taxon>Bacteria</taxon>
        <taxon>Bacillati</taxon>
        <taxon>Bacillota</taxon>
        <taxon>Bacilli</taxon>
        <taxon>Bacillales</taxon>
        <taxon>Thermoactinomycetaceae</taxon>
        <taxon>Seinonella</taxon>
    </lineage>
</organism>
<dbReference type="EMBL" id="FQVL01000004">
    <property type="protein sequence ID" value="SHE85617.1"/>
    <property type="molecule type" value="Genomic_DNA"/>
</dbReference>
<dbReference type="Proteomes" id="UP000184476">
    <property type="component" value="Unassembled WGS sequence"/>
</dbReference>
<feature type="compositionally biased region" description="Basic and acidic residues" evidence="1">
    <location>
        <begin position="18"/>
        <end position="38"/>
    </location>
</feature>
<dbReference type="AlphaFoldDB" id="A0A1M4WWU6"/>
<gene>
    <name evidence="2" type="ORF">SAMN05444392_1044</name>
</gene>
<dbReference type="RefSeq" id="WP_175552319.1">
    <property type="nucleotide sequence ID" value="NZ_FQVL01000004.1"/>
</dbReference>
<protein>
    <submittedName>
        <fullName evidence="2">Uncharacterized protein</fullName>
    </submittedName>
</protein>
<proteinExistence type="predicted"/>
<evidence type="ECO:0000256" key="1">
    <source>
        <dbReference type="SAM" id="MobiDB-lite"/>
    </source>
</evidence>
<feature type="compositionally biased region" description="Basic and acidic residues" evidence="1">
    <location>
        <begin position="1"/>
        <end position="10"/>
    </location>
</feature>
<name>A0A1M4WWU6_9BACL</name>
<sequence>MDEQRSEKPNRNVGDYLKGSKKDKPSKDPISHFLKPKEQAQNQDDQERE</sequence>
<accession>A0A1M4WWU6</accession>
<keyword evidence="3" id="KW-1185">Reference proteome</keyword>
<reference evidence="2 3" key="1">
    <citation type="submission" date="2016-11" db="EMBL/GenBank/DDBJ databases">
        <authorList>
            <person name="Jaros S."/>
            <person name="Januszkiewicz K."/>
            <person name="Wedrychowicz H."/>
        </authorList>
    </citation>
    <scope>NUCLEOTIDE SEQUENCE [LARGE SCALE GENOMIC DNA]</scope>
    <source>
        <strain evidence="2 3">DSM 44666</strain>
    </source>
</reference>
<feature type="region of interest" description="Disordered" evidence="1">
    <location>
        <begin position="1"/>
        <end position="49"/>
    </location>
</feature>